<dbReference type="GeneID" id="66104453"/>
<evidence type="ECO:0000313" key="1">
    <source>
        <dbReference type="EMBL" id="KAG7448119.1"/>
    </source>
</evidence>
<sequence>MPKSVPLSTATQKHSSFGVVLVGFCCSSNRATDSQTKSGWPVKIGLSAKMIDATTFRGLAVVFPNCDFPNISSPTADMKLAFHWAAHKTRIHSTYMNVVKILHSLKKTEKKLRSKFPISGGVSSRRGEYPAEPLDPSNHLRHKHMCTSENNDSSSGTSFFFFRIALLTFLHTHNSGTYHWRLIRDHLGLSAPFLQLLGDGRADMTPPRIIQV</sequence>
<dbReference type="AlphaFoldDB" id="A0A9P7VW94"/>
<keyword evidence="2" id="KW-1185">Reference proteome</keyword>
<name>A0A9P7VW94_9AGAR</name>
<dbReference type="RefSeq" id="XP_043041619.1">
    <property type="nucleotide sequence ID" value="XM_043182157.1"/>
</dbReference>
<accession>A0A9P7VW94</accession>
<protein>
    <submittedName>
        <fullName evidence="1">Uncharacterized protein</fullName>
    </submittedName>
</protein>
<evidence type="ECO:0000313" key="2">
    <source>
        <dbReference type="Proteomes" id="UP000812287"/>
    </source>
</evidence>
<dbReference type="Proteomes" id="UP000812287">
    <property type="component" value="Unassembled WGS sequence"/>
</dbReference>
<reference evidence="1" key="1">
    <citation type="submission" date="2020-11" db="EMBL/GenBank/DDBJ databases">
        <title>Adaptations for nitrogen fixation in a non-lichenized fungal sporocarp promotes dispersal by wood-feeding termites.</title>
        <authorList>
            <consortium name="DOE Joint Genome Institute"/>
            <person name="Koch R.A."/>
            <person name="Yoon G."/>
            <person name="Arayal U."/>
            <person name="Lail K."/>
            <person name="Amirebrahimi M."/>
            <person name="Labutti K."/>
            <person name="Lipzen A."/>
            <person name="Riley R."/>
            <person name="Barry K."/>
            <person name="Henrissat B."/>
            <person name="Grigoriev I.V."/>
            <person name="Herr J.R."/>
            <person name="Aime M.C."/>
        </authorList>
    </citation>
    <scope>NUCLEOTIDE SEQUENCE</scope>
    <source>
        <strain evidence="1">MCA 3950</strain>
    </source>
</reference>
<dbReference type="EMBL" id="MU250530">
    <property type="protein sequence ID" value="KAG7448119.1"/>
    <property type="molecule type" value="Genomic_DNA"/>
</dbReference>
<gene>
    <name evidence="1" type="ORF">BT62DRAFT_754188</name>
</gene>
<organism evidence="1 2">
    <name type="scientific">Guyanagaster necrorhizus</name>
    <dbReference type="NCBI Taxonomy" id="856835"/>
    <lineage>
        <taxon>Eukaryota</taxon>
        <taxon>Fungi</taxon>
        <taxon>Dikarya</taxon>
        <taxon>Basidiomycota</taxon>
        <taxon>Agaricomycotina</taxon>
        <taxon>Agaricomycetes</taxon>
        <taxon>Agaricomycetidae</taxon>
        <taxon>Agaricales</taxon>
        <taxon>Marasmiineae</taxon>
        <taxon>Physalacriaceae</taxon>
        <taxon>Guyanagaster</taxon>
    </lineage>
</organism>
<comment type="caution">
    <text evidence="1">The sequence shown here is derived from an EMBL/GenBank/DDBJ whole genome shotgun (WGS) entry which is preliminary data.</text>
</comment>
<proteinExistence type="predicted"/>